<reference evidence="3" key="2">
    <citation type="journal article" date="2023" name="BMC Genomics">
        <title>Pest status, molecular evolution, and epigenetic factors derived from the genome assembly of Frankliniella fusca, a thysanopteran phytovirus vector.</title>
        <authorList>
            <person name="Catto M.A."/>
            <person name="Labadie P.E."/>
            <person name="Jacobson A.L."/>
            <person name="Kennedy G.G."/>
            <person name="Srinivasan R."/>
            <person name="Hunt B.G."/>
        </authorList>
    </citation>
    <scope>NUCLEOTIDE SEQUENCE</scope>
    <source>
        <strain evidence="3">PL_HMW_Pooled</strain>
    </source>
</reference>
<dbReference type="EMBL" id="JAHWGI010001300">
    <property type="protein sequence ID" value="KAK3927705.1"/>
    <property type="molecule type" value="Genomic_DNA"/>
</dbReference>
<dbReference type="AlphaFoldDB" id="A0AAE1HVU8"/>
<comment type="caution">
    <text evidence="3">The sequence shown here is derived from an EMBL/GenBank/DDBJ whole genome shotgun (WGS) entry which is preliminary data.</text>
</comment>
<keyword evidence="1" id="KW-0175">Coiled coil</keyword>
<organism evidence="3 4">
    <name type="scientific">Frankliniella fusca</name>
    <dbReference type="NCBI Taxonomy" id="407009"/>
    <lineage>
        <taxon>Eukaryota</taxon>
        <taxon>Metazoa</taxon>
        <taxon>Ecdysozoa</taxon>
        <taxon>Arthropoda</taxon>
        <taxon>Hexapoda</taxon>
        <taxon>Insecta</taxon>
        <taxon>Pterygota</taxon>
        <taxon>Neoptera</taxon>
        <taxon>Paraneoptera</taxon>
        <taxon>Thysanoptera</taxon>
        <taxon>Terebrantia</taxon>
        <taxon>Thripoidea</taxon>
        <taxon>Thripidae</taxon>
        <taxon>Frankliniella</taxon>
    </lineage>
</organism>
<feature type="compositionally biased region" description="Low complexity" evidence="2">
    <location>
        <begin position="10"/>
        <end position="19"/>
    </location>
</feature>
<feature type="region of interest" description="Disordered" evidence="2">
    <location>
        <begin position="79"/>
        <end position="102"/>
    </location>
</feature>
<sequence>MNFEDKEPGSSKSRVSSSKKQQDYVPTEEVLSGAKSSTISNPTVTKNENVGFISDKHSLPHSPTRAPMGWSLSLSLSRAKRALEEEGEAQQKNMKKSCSSEGLKSTSYEQLLLRDLQKLPSVKLPQQVKKATAITHSPVASDLSLEEGEVPPSPPHCRTKQPVPIKTKPALSFINDDEVEELNLKIVALEHQVSSLRKSNETLMRSLSSLSKSKEDKHNKEVTSYKEEGKRVVNLEKINKSLEQKLVNSEKMNKSLEQKLKIANDKISDMVSQEKRLHNEIANYKIKITNQRANLTGLENQLMKLKSADKHSSISALLLPPVETKALKKEEISPRKCSETDHCYWRESAQKLEIEVFNLKSRIKNQTSHLANLNAALDKSRQKAKAREEGLLSEIKVARSFQNLKATRNLVSSDNLQLEVTNELGETKDAKEVWKPRLVSQSTRTCLRNTDSVGAHLFEKKVFKVISDNFRMSRSIMQNFEETAYTLPALRPAFRAAIAAMPPATRTLCMGEVMALLPCPSDLLSSSSAEWYDDPDMKDCVPARMAIFWGYQTARDLVEVSSNSAASAERGLPASVWCSPVTPTTQAEAAEVPSLVRPSQLAKTEAPLQLSVDENANVDARGVPDVAGDVLPPGTAVEANPVKKEPVEQVPGSAPGSAAWCPEREQHTLAPSEEEAPAPLGTSCTAAAASPLKEQEQEVLAEVGELGGGHHVQVQAEAAPFSAACCADGEDRVHSSEQVKADTDADSAGKGGASGHHPFRPPHGAKGLLLVTVTAFLHSMYESTLQIPDVGRHLGPALPVQSHGGHGVFNSIMGPELPQYGCQLPPHLLQRQEAQQLSSEEEIRVQRPNRISCSIKELKKRINVHLKPRNPDSSS</sequence>
<proteinExistence type="predicted"/>
<evidence type="ECO:0000313" key="4">
    <source>
        <dbReference type="Proteomes" id="UP001219518"/>
    </source>
</evidence>
<evidence type="ECO:0000313" key="3">
    <source>
        <dbReference type="EMBL" id="KAK3927705.1"/>
    </source>
</evidence>
<gene>
    <name evidence="3" type="ORF">KUF71_015990</name>
</gene>
<accession>A0AAE1HVU8</accession>
<dbReference type="Proteomes" id="UP001219518">
    <property type="component" value="Unassembled WGS sequence"/>
</dbReference>
<feature type="coiled-coil region" evidence="1">
    <location>
        <begin position="225"/>
        <end position="308"/>
    </location>
</feature>
<feature type="compositionally biased region" description="Polar residues" evidence="2">
    <location>
        <begin position="34"/>
        <end position="46"/>
    </location>
</feature>
<reference evidence="3" key="1">
    <citation type="submission" date="2021-07" db="EMBL/GenBank/DDBJ databases">
        <authorList>
            <person name="Catto M.A."/>
            <person name="Jacobson A."/>
            <person name="Kennedy G."/>
            <person name="Labadie P."/>
            <person name="Hunt B.G."/>
            <person name="Srinivasan R."/>
        </authorList>
    </citation>
    <scope>NUCLEOTIDE SEQUENCE</scope>
    <source>
        <strain evidence="3">PL_HMW_Pooled</strain>
        <tissue evidence="3">Head</tissue>
    </source>
</reference>
<protein>
    <submittedName>
        <fullName evidence="3">Girdin</fullName>
    </submittedName>
</protein>
<feature type="compositionally biased region" description="Polar residues" evidence="2">
    <location>
        <begin position="90"/>
        <end position="102"/>
    </location>
</feature>
<feature type="region of interest" description="Disordered" evidence="2">
    <location>
        <begin position="142"/>
        <end position="163"/>
    </location>
</feature>
<name>A0AAE1HVU8_9NEOP</name>
<keyword evidence="4" id="KW-1185">Reference proteome</keyword>
<feature type="region of interest" description="Disordered" evidence="2">
    <location>
        <begin position="1"/>
        <end position="46"/>
    </location>
</feature>
<evidence type="ECO:0000256" key="1">
    <source>
        <dbReference type="SAM" id="Coils"/>
    </source>
</evidence>
<feature type="compositionally biased region" description="Basic and acidic residues" evidence="2">
    <location>
        <begin position="734"/>
        <end position="743"/>
    </location>
</feature>
<evidence type="ECO:0000256" key="2">
    <source>
        <dbReference type="SAM" id="MobiDB-lite"/>
    </source>
</evidence>
<feature type="region of interest" description="Disordered" evidence="2">
    <location>
        <begin position="734"/>
        <end position="762"/>
    </location>
</feature>